<organism evidence="1 2">
    <name type="scientific">Clunio marinus</name>
    <dbReference type="NCBI Taxonomy" id="568069"/>
    <lineage>
        <taxon>Eukaryota</taxon>
        <taxon>Metazoa</taxon>
        <taxon>Ecdysozoa</taxon>
        <taxon>Arthropoda</taxon>
        <taxon>Hexapoda</taxon>
        <taxon>Insecta</taxon>
        <taxon>Pterygota</taxon>
        <taxon>Neoptera</taxon>
        <taxon>Endopterygota</taxon>
        <taxon>Diptera</taxon>
        <taxon>Nematocera</taxon>
        <taxon>Chironomoidea</taxon>
        <taxon>Chironomidae</taxon>
        <taxon>Clunio</taxon>
    </lineage>
</organism>
<evidence type="ECO:0000313" key="1">
    <source>
        <dbReference type="EMBL" id="CRL01291.1"/>
    </source>
</evidence>
<dbReference type="AlphaFoldDB" id="A0A1J1IM40"/>
<evidence type="ECO:0000313" key="2">
    <source>
        <dbReference type="Proteomes" id="UP000183832"/>
    </source>
</evidence>
<accession>A0A1J1IM40</accession>
<protein>
    <submittedName>
        <fullName evidence="1">CLUMA_CG014825, isoform A</fullName>
    </submittedName>
</protein>
<dbReference type="Proteomes" id="UP000183832">
    <property type="component" value="Unassembled WGS sequence"/>
</dbReference>
<reference evidence="1 2" key="1">
    <citation type="submission" date="2015-04" db="EMBL/GenBank/DDBJ databases">
        <authorList>
            <person name="Syromyatnikov M.Y."/>
            <person name="Popov V.N."/>
        </authorList>
    </citation>
    <scope>NUCLEOTIDE SEQUENCE [LARGE SCALE GENOMIC DNA]</scope>
</reference>
<name>A0A1J1IM40_9DIPT</name>
<dbReference type="EMBL" id="CVRI01000055">
    <property type="protein sequence ID" value="CRL01291.1"/>
    <property type="molecule type" value="Genomic_DNA"/>
</dbReference>
<gene>
    <name evidence="1" type="ORF">CLUMA_CG014825</name>
</gene>
<proteinExistence type="predicted"/>
<keyword evidence="2" id="KW-1185">Reference proteome</keyword>
<sequence length="63" mass="7625">MFKFLDLGMTVLDMIRRKIIRLKRIRQQRRKTFVDAPVCKQSEVLILRENEEFKVSKSNEKLT</sequence>